<dbReference type="Pfam" id="PF00440">
    <property type="entry name" value="TetR_N"/>
    <property type="match status" value="1"/>
</dbReference>
<reference evidence="6 7" key="1">
    <citation type="submission" date="2017-08" db="EMBL/GenBank/DDBJ databases">
        <authorList>
            <person name="de Groot N.N."/>
        </authorList>
    </citation>
    <scope>NUCLEOTIDE SEQUENCE [LARGE SCALE GENOMIC DNA]</scope>
    <source>
        <strain evidence="6 7">USBA 352</strain>
    </source>
</reference>
<organism evidence="6 7">
    <name type="scientific">Stappia indica</name>
    <dbReference type="NCBI Taxonomy" id="538381"/>
    <lineage>
        <taxon>Bacteria</taxon>
        <taxon>Pseudomonadati</taxon>
        <taxon>Pseudomonadota</taxon>
        <taxon>Alphaproteobacteria</taxon>
        <taxon>Hyphomicrobiales</taxon>
        <taxon>Stappiaceae</taxon>
        <taxon>Stappia</taxon>
    </lineage>
</organism>
<dbReference type="PROSITE" id="PS50977">
    <property type="entry name" value="HTH_TETR_2"/>
    <property type="match status" value="1"/>
</dbReference>
<dbReference type="InterPro" id="IPR001647">
    <property type="entry name" value="HTH_TetR"/>
</dbReference>
<evidence type="ECO:0000256" key="2">
    <source>
        <dbReference type="ARBA" id="ARBA00023125"/>
    </source>
</evidence>
<gene>
    <name evidence="6" type="ORF">SAMN05421512_110125</name>
</gene>
<protein>
    <submittedName>
        <fullName evidence="6">Transcriptional regulator, TetR family</fullName>
    </submittedName>
</protein>
<dbReference type="Gene3D" id="1.10.357.10">
    <property type="entry name" value="Tetracycline Repressor, domain 2"/>
    <property type="match status" value="1"/>
</dbReference>
<dbReference type="PRINTS" id="PR00455">
    <property type="entry name" value="HTHTETR"/>
</dbReference>
<keyword evidence="7" id="KW-1185">Reference proteome</keyword>
<dbReference type="GO" id="GO:0003700">
    <property type="term" value="F:DNA-binding transcription factor activity"/>
    <property type="evidence" value="ECO:0007669"/>
    <property type="project" value="TreeGrafter"/>
</dbReference>
<dbReference type="SUPFAM" id="SSF46689">
    <property type="entry name" value="Homeodomain-like"/>
    <property type="match status" value="1"/>
</dbReference>
<evidence type="ECO:0000259" key="5">
    <source>
        <dbReference type="PROSITE" id="PS50977"/>
    </source>
</evidence>
<evidence type="ECO:0000256" key="1">
    <source>
        <dbReference type="ARBA" id="ARBA00023015"/>
    </source>
</evidence>
<keyword evidence="2 4" id="KW-0238">DNA-binding</keyword>
<feature type="DNA-binding region" description="H-T-H motif" evidence="4">
    <location>
        <begin position="29"/>
        <end position="48"/>
    </location>
</feature>
<evidence type="ECO:0000313" key="7">
    <source>
        <dbReference type="Proteomes" id="UP000219331"/>
    </source>
</evidence>
<dbReference type="InterPro" id="IPR041479">
    <property type="entry name" value="TetR_CgmR_C"/>
</dbReference>
<keyword evidence="3" id="KW-0804">Transcription</keyword>
<dbReference type="EMBL" id="OBML01000010">
    <property type="protein sequence ID" value="SOC19969.1"/>
    <property type="molecule type" value="Genomic_DNA"/>
</dbReference>
<evidence type="ECO:0000313" key="6">
    <source>
        <dbReference type="EMBL" id="SOC19969.1"/>
    </source>
</evidence>
<dbReference type="PANTHER" id="PTHR30055:SF234">
    <property type="entry name" value="HTH-TYPE TRANSCRIPTIONAL REGULATOR BETI"/>
    <property type="match status" value="1"/>
</dbReference>
<sequence length="202" mass="21821">MGRKRTIKRDTVLDAAEQVVMRDGAARLTLDAVACEAGISKASVLYDYKTKQALIKAVVERRLAAHATCEQEVAASFSGDPDAAIRTRIEVASHLLTEEDRAVALGLLASLAQDADLREPIARTYGERIAQVTGHSRSPRGALLAFLAIEGLMSLEWLGLHDWAPEERARIIAEIGWLVDQVPAPVSAPASVLSSSPERSTR</sequence>
<evidence type="ECO:0000256" key="4">
    <source>
        <dbReference type="PROSITE-ProRule" id="PRU00335"/>
    </source>
</evidence>
<accession>A0A285TCK8</accession>
<keyword evidence="1" id="KW-0805">Transcription regulation</keyword>
<name>A0A285TCK8_9HYPH</name>
<dbReference type="Proteomes" id="UP000219331">
    <property type="component" value="Unassembled WGS sequence"/>
</dbReference>
<dbReference type="GO" id="GO:0000976">
    <property type="term" value="F:transcription cis-regulatory region binding"/>
    <property type="evidence" value="ECO:0007669"/>
    <property type="project" value="TreeGrafter"/>
</dbReference>
<dbReference type="Pfam" id="PF17937">
    <property type="entry name" value="TetR_C_28"/>
    <property type="match status" value="1"/>
</dbReference>
<dbReference type="InterPro" id="IPR050109">
    <property type="entry name" value="HTH-type_TetR-like_transc_reg"/>
</dbReference>
<proteinExistence type="predicted"/>
<dbReference type="STRING" id="538381.GCA_001696535_03930"/>
<dbReference type="InterPro" id="IPR009057">
    <property type="entry name" value="Homeodomain-like_sf"/>
</dbReference>
<feature type="domain" description="HTH tetR-type" evidence="5">
    <location>
        <begin position="6"/>
        <end position="66"/>
    </location>
</feature>
<evidence type="ECO:0000256" key="3">
    <source>
        <dbReference type="ARBA" id="ARBA00023163"/>
    </source>
</evidence>
<dbReference type="PANTHER" id="PTHR30055">
    <property type="entry name" value="HTH-TYPE TRANSCRIPTIONAL REGULATOR RUTR"/>
    <property type="match status" value="1"/>
</dbReference>
<dbReference type="AlphaFoldDB" id="A0A285TCK8"/>
<dbReference type="RefSeq" id="WP_097175875.1">
    <property type="nucleotide sequence ID" value="NZ_OBML01000010.1"/>
</dbReference>
<dbReference type="OrthoDB" id="9809772at2"/>